<dbReference type="InterPro" id="IPR004547">
    <property type="entry name" value="Glucosamine6P_isomerase"/>
</dbReference>
<protein>
    <recommendedName>
        <fullName evidence="3">Glucosamine-6-phosphate deaminase</fullName>
        <ecNumber evidence="3">3.5.99.6</ecNumber>
    </recommendedName>
    <alternativeName>
        <fullName evidence="3">GlcN6P deaminase</fullName>
        <shortName evidence="3">GNPDA</shortName>
    </alternativeName>
    <alternativeName>
        <fullName evidence="3">Glucosamine-6-phosphate isomerase</fullName>
    </alternativeName>
</protein>
<proteinExistence type="inferred from homology"/>
<dbReference type="HAMAP" id="MF_01241">
    <property type="entry name" value="GlcN6P_deamin"/>
    <property type="match status" value="1"/>
</dbReference>
<feature type="active site" description="For ring-opening step" evidence="3">
    <location>
        <position position="143"/>
    </location>
</feature>
<dbReference type="Proteomes" id="UP001296943">
    <property type="component" value="Unassembled WGS sequence"/>
</dbReference>
<comment type="similarity">
    <text evidence="3">Belongs to the glucosamine/galactosamine-6-phosphate isomerase family. NagB subfamily.</text>
</comment>
<comment type="pathway">
    <text evidence="3">Amino-sugar metabolism; N-acetylneuraminate degradation; D-fructose 6-phosphate from N-acetylneuraminate: step 5/5.</text>
</comment>
<dbReference type="PANTHER" id="PTHR11280">
    <property type="entry name" value="GLUCOSAMINE-6-PHOSPHATE ISOMERASE"/>
    <property type="match status" value="1"/>
</dbReference>
<evidence type="ECO:0000313" key="5">
    <source>
        <dbReference type="EMBL" id="MBM7571313.1"/>
    </source>
</evidence>
<keyword evidence="2 3" id="KW-0119">Carbohydrate metabolism</keyword>
<keyword evidence="6" id="KW-1185">Reference proteome</keyword>
<dbReference type="InterPro" id="IPR037171">
    <property type="entry name" value="NagB/RpiA_transferase-like"/>
</dbReference>
<evidence type="ECO:0000256" key="1">
    <source>
        <dbReference type="ARBA" id="ARBA00022801"/>
    </source>
</evidence>
<dbReference type="NCBIfam" id="TIGR00502">
    <property type="entry name" value="nagB"/>
    <property type="match status" value="1"/>
</dbReference>
<dbReference type="Gene3D" id="3.40.50.1360">
    <property type="match status" value="1"/>
</dbReference>
<evidence type="ECO:0000256" key="3">
    <source>
        <dbReference type="HAMAP-Rule" id="MF_01241"/>
    </source>
</evidence>
<reference evidence="5 6" key="1">
    <citation type="submission" date="2021-01" db="EMBL/GenBank/DDBJ databases">
        <title>Genomic Encyclopedia of Type Strains, Phase IV (KMG-IV): sequencing the most valuable type-strain genomes for metagenomic binning, comparative biology and taxonomic classification.</title>
        <authorList>
            <person name="Goeker M."/>
        </authorList>
    </citation>
    <scope>NUCLEOTIDE SEQUENCE [LARGE SCALE GENOMIC DNA]</scope>
    <source>
        <strain evidence="5 6">DSM 23711</strain>
    </source>
</reference>
<gene>
    <name evidence="3" type="primary">nagB</name>
    <name evidence="5" type="ORF">JOC48_001809</name>
</gene>
<dbReference type="PANTHER" id="PTHR11280:SF5">
    <property type="entry name" value="GLUCOSAMINE-6-PHOSPHATE ISOMERASE"/>
    <property type="match status" value="1"/>
</dbReference>
<dbReference type="EMBL" id="JAFBDR010000008">
    <property type="protein sequence ID" value="MBM7571313.1"/>
    <property type="molecule type" value="Genomic_DNA"/>
</dbReference>
<dbReference type="RefSeq" id="WP_204498829.1">
    <property type="nucleotide sequence ID" value="NZ_JAFBDR010000008.1"/>
</dbReference>
<sequence length="250" mass="28048">MKVITVNDYADMSKKAANMILERVHYSKKLTLGLATGGTPVGTYEHLIKDHKENKTSYQHVTSFNLDEYVGLDPSDRNSYHYYMNEHLFNHIDIPEQQTHIPNGIAENVQQECNDYDQKIMECDGIDLQLLGLGHNGHIGFNEPGTSFETTTHVVSLTKATREANARFFNSFDEVPTQAITMGIQTIMKSKEILLLVSGKKKSSALARLVNGEMDTTFPASILNKHANVTIVADHDALQEVDEKLYSMTK</sequence>
<dbReference type="CDD" id="cd01399">
    <property type="entry name" value="GlcN6P_deaminase"/>
    <property type="match status" value="1"/>
</dbReference>
<feature type="active site" description="Proton acceptor; for ring-opening step" evidence="3">
    <location>
        <position position="138"/>
    </location>
</feature>
<name>A0ABS2MZU2_9BACI</name>
<feature type="active site" description="For ring-opening step" evidence="3">
    <location>
        <position position="136"/>
    </location>
</feature>
<dbReference type="SUPFAM" id="SSF100950">
    <property type="entry name" value="NagB/RpiA/CoA transferase-like"/>
    <property type="match status" value="1"/>
</dbReference>
<evidence type="ECO:0000259" key="4">
    <source>
        <dbReference type="Pfam" id="PF01182"/>
    </source>
</evidence>
<accession>A0ABS2MZU2</accession>
<evidence type="ECO:0000313" key="6">
    <source>
        <dbReference type="Proteomes" id="UP001296943"/>
    </source>
</evidence>
<dbReference type="Pfam" id="PF01182">
    <property type="entry name" value="Glucosamine_iso"/>
    <property type="match status" value="1"/>
</dbReference>
<dbReference type="InterPro" id="IPR018321">
    <property type="entry name" value="Glucosamine6P_isomerase_CS"/>
</dbReference>
<dbReference type="EC" id="3.5.99.6" evidence="3"/>
<evidence type="ECO:0000256" key="2">
    <source>
        <dbReference type="ARBA" id="ARBA00023277"/>
    </source>
</evidence>
<organism evidence="5 6">
    <name type="scientific">Aquibacillus albus</name>
    <dbReference type="NCBI Taxonomy" id="1168171"/>
    <lineage>
        <taxon>Bacteria</taxon>
        <taxon>Bacillati</taxon>
        <taxon>Bacillota</taxon>
        <taxon>Bacilli</taxon>
        <taxon>Bacillales</taxon>
        <taxon>Bacillaceae</taxon>
        <taxon>Aquibacillus</taxon>
    </lineage>
</organism>
<comment type="caution">
    <text evidence="5">The sequence shown here is derived from an EMBL/GenBank/DDBJ whole genome shotgun (WGS) entry which is preliminary data.</text>
</comment>
<dbReference type="InterPro" id="IPR006148">
    <property type="entry name" value="Glc/Gal-6P_isomerase"/>
</dbReference>
<comment type="caution">
    <text evidence="3">Lacks conserved residue(s) required for the propagation of feature annotation.</text>
</comment>
<feature type="active site" description="Proton acceptor; for enolization step" evidence="3">
    <location>
        <position position="67"/>
    </location>
</feature>
<dbReference type="GO" id="GO:0004342">
    <property type="term" value="F:glucosamine-6-phosphate deaminase activity"/>
    <property type="evidence" value="ECO:0007669"/>
    <property type="project" value="UniProtKB-EC"/>
</dbReference>
<dbReference type="PROSITE" id="PS01161">
    <property type="entry name" value="GLC_GALNAC_ISOMERASE"/>
    <property type="match status" value="1"/>
</dbReference>
<comment type="function">
    <text evidence="3">Catalyzes the reversible isomerization-deamination of glucosamine 6-phosphate (GlcN6P) to form fructose 6-phosphate (Fru6P) and ammonium ion.</text>
</comment>
<comment type="catalytic activity">
    <reaction evidence="3">
        <text>alpha-D-glucosamine 6-phosphate + H2O = beta-D-fructose 6-phosphate + NH4(+)</text>
        <dbReference type="Rhea" id="RHEA:12172"/>
        <dbReference type="ChEBI" id="CHEBI:15377"/>
        <dbReference type="ChEBI" id="CHEBI:28938"/>
        <dbReference type="ChEBI" id="CHEBI:57634"/>
        <dbReference type="ChEBI" id="CHEBI:75989"/>
        <dbReference type="EC" id="3.5.99.6"/>
    </reaction>
</comment>
<feature type="domain" description="Glucosamine/galactosamine-6-phosphate isomerase" evidence="4">
    <location>
        <begin position="12"/>
        <end position="229"/>
    </location>
</feature>
<keyword evidence="1 3" id="KW-0378">Hydrolase</keyword>